<name>A0A3A1U0T4_9MICO</name>
<gene>
    <name evidence="3" type="ORF">D1781_03330</name>
</gene>
<dbReference type="InterPro" id="IPR010610">
    <property type="entry name" value="EryCIII-like_C"/>
</dbReference>
<dbReference type="Proteomes" id="UP000265742">
    <property type="component" value="Unassembled WGS sequence"/>
</dbReference>
<evidence type="ECO:0000313" key="3">
    <source>
        <dbReference type="EMBL" id="RIX30474.1"/>
    </source>
</evidence>
<keyword evidence="4" id="KW-1185">Reference proteome</keyword>
<accession>A0A3A1U0T4</accession>
<dbReference type="Gene3D" id="3.40.50.2000">
    <property type="entry name" value="Glycogen Phosphorylase B"/>
    <property type="match status" value="2"/>
</dbReference>
<dbReference type="SUPFAM" id="SSF53756">
    <property type="entry name" value="UDP-Glycosyltransferase/glycogen phosphorylase"/>
    <property type="match status" value="1"/>
</dbReference>
<dbReference type="GO" id="GO:0016757">
    <property type="term" value="F:glycosyltransferase activity"/>
    <property type="evidence" value="ECO:0007669"/>
    <property type="project" value="UniProtKB-ARBA"/>
</dbReference>
<reference evidence="4" key="1">
    <citation type="submission" date="2018-09" db="EMBL/GenBank/DDBJ databases">
        <authorList>
            <person name="Kim I."/>
        </authorList>
    </citation>
    <scope>NUCLEOTIDE SEQUENCE [LARGE SCALE GENOMIC DNA]</scope>
    <source>
        <strain evidence="4">DD4a</strain>
    </source>
</reference>
<dbReference type="EMBL" id="QXTG01000001">
    <property type="protein sequence ID" value="RIX30474.1"/>
    <property type="molecule type" value="Genomic_DNA"/>
</dbReference>
<sequence length="458" mass="48896">MHSGARSRCTSGPARRGPGALGCADAEDRPVSAVLLSTLAGLGAAEHAVPLAEALRSRGHRVAVVSSAAGVEAYRRHGFAVHVVPEPPMPAQLPALPPVARRAWQLYTRVQRNIIDPVPEQWAVVERVIAEERIDAVVTDGLFVGAAMLAARPSGERPPVIMLGFSAPWIPDPLVPPYGMGFAPGDDGADRLRAGTFELLASRAMARLSRSFNAQIESTFQVRVHGDLRSTPALGDAWAQLTVPRFEYPRRALPTNFRFVGPLHPQEDPVLPEWWDPRTEPPVIAVRAGSGSEVGGLVDPTIRAFGDSDSTVIVVGAARAAVAAAQDGPLPANVHFEDRMPWSRLVPRRTVVVSDGDYLHTQHALRRGIPLVVAGTLETDVETAARVAWTGAGIDLRTGTPSAAVLRTAVDRVRGDEGFRVAAARIAAQIAGTDAESAICDLVEHTVARWPEEAPAER</sequence>
<evidence type="ECO:0000313" key="4">
    <source>
        <dbReference type="Proteomes" id="UP000265742"/>
    </source>
</evidence>
<feature type="region of interest" description="Disordered" evidence="1">
    <location>
        <begin position="1"/>
        <end position="20"/>
    </location>
</feature>
<dbReference type="AlphaFoldDB" id="A0A3A1U0T4"/>
<feature type="domain" description="Erythromycin biosynthesis protein CIII-like C-terminal" evidence="2">
    <location>
        <begin position="305"/>
        <end position="432"/>
    </location>
</feature>
<protein>
    <recommendedName>
        <fullName evidence="2">Erythromycin biosynthesis protein CIII-like C-terminal domain-containing protein</fullName>
    </recommendedName>
</protein>
<comment type="caution">
    <text evidence="3">The sequence shown here is derived from an EMBL/GenBank/DDBJ whole genome shotgun (WGS) entry which is preliminary data.</text>
</comment>
<organism evidence="3 4">
    <name type="scientific">Amnibacterium setariae</name>
    <dbReference type="NCBI Taxonomy" id="2306585"/>
    <lineage>
        <taxon>Bacteria</taxon>
        <taxon>Bacillati</taxon>
        <taxon>Actinomycetota</taxon>
        <taxon>Actinomycetes</taxon>
        <taxon>Micrococcales</taxon>
        <taxon>Microbacteriaceae</taxon>
        <taxon>Amnibacterium</taxon>
    </lineage>
</organism>
<proteinExistence type="predicted"/>
<evidence type="ECO:0000256" key="1">
    <source>
        <dbReference type="SAM" id="MobiDB-lite"/>
    </source>
</evidence>
<evidence type="ECO:0000259" key="2">
    <source>
        <dbReference type="Pfam" id="PF06722"/>
    </source>
</evidence>
<dbReference type="Pfam" id="PF06722">
    <property type="entry name" value="EryCIII-like_C"/>
    <property type="match status" value="1"/>
</dbReference>